<dbReference type="CDD" id="cd09274">
    <property type="entry name" value="RNase_HI_RT_Ty3"/>
    <property type="match status" value="1"/>
</dbReference>
<evidence type="ECO:0000259" key="10">
    <source>
        <dbReference type="Pfam" id="PF17917"/>
    </source>
</evidence>
<proteinExistence type="predicted"/>
<dbReference type="Proteomes" id="UP001591681">
    <property type="component" value="Unassembled WGS sequence"/>
</dbReference>
<evidence type="ECO:0000256" key="6">
    <source>
        <dbReference type="ARBA" id="ARBA00022759"/>
    </source>
</evidence>
<evidence type="ECO:0000256" key="2">
    <source>
        <dbReference type="ARBA" id="ARBA00022679"/>
    </source>
</evidence>
<dbReference type="GO" id="GO:0004519">
    <property type="term" value="F:endonuclease activity"/>
    <property type="evidence" value="ECO:0007669"/>
    <property type="project" value="UniProtKB-KW"/>
</dbReference>
<evidence type="ECO:0008006" key="13">
    <source>
        <dbReference type="Google" id="ProtNLM"/>
    </source>
</evidence>
<dbReference type="PANTHER" id="PTHR24106">
    <property type="entry name" value="NACHT, LRR AND CARD DOMAINS-CONTAINING"/>
    <property type="match status" value="1"/>
</dbReference>
<dbReference type="SUPFAM" id="SSF56672">
    <property type="entry name" value="DNA/RNA polymerases"/>
    <property type="match status" value="1"/>
</dbReference>
<reference evidence="11 12" key="1">
    <citation type="submission" date="2024-09" db="EMBL/GenBank/DDBJ databases">
        <title>A chromosome-level genome assembly of Gray's grenadier anchovy, Coilia grayii.</title>
        <authorList>
            <person name="Fu Z."/>
        </authorList>
    </citation>
    <scope>NUCLEOTIDE SEQUENCE [LARGE SCALE GENOMIC DNA]</scope>
    <source>
        <strain evidence="11">G4</strain>
        <tissue evidence="11">Muscle</tissue>
    </source>
</reference>
<protein>
    <recommendedName>
        <fullName evidence="13">Reverse transcriptase RNase H-like domain-containing protein</fullName>
    </recommendedName>
</protein>
<keyword evidence="3" id="KW-0548">Nucleotidyltransferase</keyword>
<evidence type="ECO:0000256" key="8">
    <source>
        <dbReference type="ARBA" id="ARBA00022918"/>
    </source>
</evidence>
<organism evidence="11 12">
    <name type="scientific">Coilia grayii</name>
    <name type="common">Gray's grenadier anchovy</name>
    <dbReference type="NCBI Taxonomy" id="363190"/>
    <lineage>
        <taxon>Eukaryota</taxon>
        <taxon>Metazoa</taxon>
        <taxon>Chordata</taxon>
        <taxon>Craniata</taxon>
        <taxon>Vertebrata</taxon>
        <taxon>Euteleostomi</taxon>
        <taxon>Actinopterygii</taxon>
        <taxon>Neopterygii</taxon>
        <taxon>Teleostei</taxon>
        <taxon>Clupei</taxon>
        <taxon>Clupeiformes</taxon>
        <taxon>Clupeoidei</taxon>
        <taxon>Engraulidae</taxon>
        <taxon>Coilinae</taxon>
        <taxon>Coilia</taxon>
    </lineage>
</organism>
<feature type="domain" description="NACHT LRR and PYD" evidence="9">
    <location>
        <begin position="90"/>
        <end position="147"/>
    </location>
</feature>
<evidence type="ECO:0000256" key="4">
    <source>
        <dbReference type="ARBA" id="ARBA00022722"/>
    </source>
</evidence>
<dbReference type="InterPro" id="IPR043502">
    <property type="entry name" value="DNA/RNA_pol_sf"/>
</dbReference>
<evidence type="ECO:0000313" key="11">
    <source>
        <dbReference type="EMBL" id="KAL2096753.1"/>
    </source>
</evidence>
<evidence type="ECO:0000259" key="9">
    <source>
        <dbReference type="Pfam" id="PF17776"/>
    </source>
</evidence>
<evidence type="ECO:0000256" key="3">
    <source>
        <dbReference type="ARBA" id="ARBA00022695"/>
    </source>
</evidence>
<keyword evidence="1" id="KW-0433">Leucine-rich repeat</keyword>
<dbReference type="InterPro" id="IPR051261">
    <property type="entry name" value="NLR"/>
</dbReference>
<keyword evidence="2" id="KW-0808">Transferase</keyword>
<gene>
    <name evidence="11" type="ORF">ACEWY4_005960</name>
</gene>
<comment type="caution">
    <text evidence="11">The sequence shown here is derived from an EMBL/GenBank/DDBJ whole genome shotgun (WGS) entry which is preliminary data.</text>
</comment>
<dbReference type="Pfam" id="PF17776">
    <property type="entry name" value="NLRC4_HD2"/>
    <property type="match status" value="1"/>
</dbReference>
<sequence>MTQIIHVFSREEEDGQRRPVAFISRKLFDRERRPFKLKTDHRAVQWLENMRDTNSRVTRWYLSLQPYNFTVEYRPGASNRVADFLSRIPESNLKLLQDLLQQTGSSSLDTKDTVKYIKKIRGAPNPERCINLFHCLNELNDHSLVEEVQGYLRKGHKPRDLSLSQLSALAFVLLMSDQELEEFDLGDYGGWSSPARSDAGLLRMLPVAKTSRAVK</sequence>
<keyword evidence="7" id="KW-0378">Hydrolase</keyword>
<dbReference type="EMBL" id="JBHFQA010000006">
    <property type="protein sequence ID" value="KAL2096753.1"/>
    <property type="molecule type" value="Genomic_DNA"/>
</dbReference>
<dbReference type="Pfam" id="PF17917">
    <property type="entry name" value="RT_RNaseH"/>
    <property type="match status" value="1"/>
</dbReference>
<keyword evidence="8" id="KW-0695">RNA-directed DNA polymerase</keyword>
<dbReference type="GO" id="GO:0003964">
    <property type="term" value="F:RNA-directed DNA polymerase activity"/>
    <property type="evidence" value="ECO:0007669"/>
    <property type="project" value="UniProtKB-KW"/>
</dbReference>
<evidence type="ECO:0000256" key="1">
    <source>
        <dbReference type="ARBA" id="ARBA00022614"/>
    </source>
</evidence>
<dbReference type="InterPro" id="IPR041267">
    <property type="entry name" value="NLRP_HD2"/>
</dbReference>
<accession>A0ABD1KD26</accession>
<evidence type="ECO:0000256" key="5">
    <source>
        <dbReference type="ARBA" id="ARBA00022737"/>
    </source>
</evidence>
<feature type="domain" description="Reverse transcriptase RNase H-like" evidence="10">
    <location>
        <begin position="32"/>
        <end position="67"/>
    </location>
</feature>
<evidence type="ECO:0000313" key="12">
    <source>
        <dbReference type="Proteomes" id="UP001591681"/>
    </source>
</evidence>
<evidence type="ECO:0000256" key="7">
    <source>
        <dbReference type="ARBA" id="ARBA00022801"/>
    </source>
</evidence>
<keyword evidence="6" id="KW-0255">Endonuclease</keyword>
<dbReference type="AlphaFoldDB" id="A0ABD1KD26"/>
<keyword evidence="4" id="KW-0540">Nuclease</keyword>
<name>A0ABD1KD26_9TELE</name>
<dbReference type="GO" id="GO:0016787">
    <property type="term" value="F:hydrolase activity"/>
    <property type="evidence" value="ECO:0007669"/>
    <property type="project" value="UniProtKB-KW"/>
</dbReference>
<keyword evidence="5" id="KW-0677">Repeat</keyword>
<dbReference type="InterPro" id="IPR041373">
    <property type="entry name" value="RT_RNaseH"/>
</dbReference>
<keyword evidence="12" id="KW-1185">Reference proteome</keyword>